<evidence type="ECO:0000313" key="3">
    <source>
        <dbReference type="Proteomes" id="UP000217790"/>
    </source>
</evidence>
<sequence>MLRALPFCAPCCALTISMAKMRRRRVTASNKKYKANVEEGRYRQRVTSYKSRNTFHLLEVDSQLSIPDPGVAPRGWSQVVSQHSGYGSGEDSELWPSTLPRVRSKCRPADSPCRGSDYDLNIHNMEDRSESKGRGTASPSTLKLKHDQSSYRFQNYSDGGGATAIPHTPKVVVFNGAPFLSF</sequence>
<keyword evidence="3" id="KW-1185">Reference proteome</keyword>
<dbReference type="EMBL" id="KZ293671">
    <property type="protein sequence ID" value="PBK88759.1"/>
    <property type="molecule type" value="Genomic_DNA"/>
</dbReference>
<feature type="compositionally biased region" description="Basic and acidic residues" evidence="1">
    <location>
        <begin position="124"/>
        <end position="133"/>
    </location>
</feature>
<dbReference type="AlphaFoldDB" id="A0A2H3D0E6"/>
<evidence type="ECO:0000313" key="2">
    <source>
        <dbReference type="EMBL" id="PBK88759.1"/>
    </source>
</evidence>
<feature type="region of interest" description="Disordered" evidence="1">
    <location>
        <begin position="105"/>
        <end position="144"/>
    </location>
</feature>
<reference evidence="3" key="1">
    <citation type="journal article" date="2017" name="Nat. Ecol. Evol.">
        <title>Genome expansion and lineage-specific genetic innovations in the forest pathogenic fungi Armillaria.</title>
        <authorList>
            <person name="Sipos G."/>
            <person name="Prasanna A.N."/>
            <person name="Walter M.C."/>
            <person name="O'Connor E."/>
            <person name="Balint B."/>
            <person name="Krizsan K."/>
            <person name="Kiss B."/>
            <person name="Hess J."/>
            <person name="Varga T."/>
            <person name="Slot J."/>
            <person name="Riley R."/>
            <person name="Boka B."/>
            <person name="Rigling D."/>
            <person name="Barry K."/>
            <person name="Lee J."/>
            <person name="Mihaltcheva S."/>
            <person name="LaButti K."/>
            <person name="Lipzen A."/>
            <person name="Waldron R."/>
            <person name="Moloney N.M."/>
            <person name="Sperisen C."/>
            <person name="Kredics L."/>
            <person name="Vagvoelgyi C."/>
            <person name="Patrignani A."/>
            <person name="Fitzpatrick D."/>
            <person name="Nagy I."/>
            <person name="Doyle S."/>
            <person name="Anderson J.B."/>
            <person name="Grigoriev I.V."/>
            <person name="Gueldener U."/>
            <person name="Muensterkoetter M."/>
            <person name="Nagy L.G."/>
        </authorList>
    </citation>
    <scope>NUCLEOTIDE SEQUENCE [LARGE SCALE GENOMIC DNA]</scope>
    <source>
        <strain evidence="3">Ar21-2</strain>
    </source>
</reference>
<proteinExistence type="predicted"/>
<dbReference type="OrthoDB" id="20105at2759"/>
<protein>
    <submittedName>
        <fullName evidence="2">Uncharacterized protein</fullName>
    </submittedName>
</protein>
<accession>A0A2H3D0E6</accession>
<evidence type="ECO:0000256" key="1">
    <source>
        <dbReference type="SAM" id="MobiDB-lite"/>
    </source>
</evidence>
<gene>
    <name evidence="2" type="ORF">ARMGADRAFT_1115613</name>
</gene>
<dbReference type="InParanoid" id="A0A2H3D0E6"/>
<name>A0A2H3D0E6_ARMGA</name>
<dbReference type="Proteomes" id="UP000217790">
    <property type="component" value="Unassembled WGS sequence"/>
</dbReference>
<organism evidence="2 3">
    <name type="scientific">Armillaria gallica</name>
    <name type="common">Bulbous honey fungus</name>
    <name type="synonym">Armillaria bulbosa</name>
    <dbReference type="NCBI Taxonomy" id="47427"/>
    <lineage>
        <taxon>Eukaryota</taxon>
        <taxon>Fungi</taxon>
        <taxon>Dikarya</taxon>
        <taxon>Basidiomycota</taxon>
        <taxon>Agaricomycotina</taxon>
        <taxon>Agaricomycetes</taxon>
        <taxon>Agaricomycetidae</taxon>
        <taxon>Agaricales</taxon>
        <taxon>Marasmiineae</taxon>
        <taxon>Physalacriaceae</taxon>
        <taxon>Armillaria</taxon>
    </lineage>
</organism>